<feature type="compositionally biased region" description="Basic and acidic residues" evidence="1">
    <location>
        <begin position="36"/>
        <end position="49"/>
    </location>
</feature>
<gene>
    <name evidence="2" type="ORF">MHI_LOCUS295154</name>
</gene>
<organism evidence="2 3">
    <name type="scientific">Heterotrigona itama</name>
    <dbReference type="NCBI Taxonomy" id="395501"/>
    <lineage>
        <taxon>Eukaryota</taxon>
        <taxon>Metazoa</taxon>
        <taxon>Ecdysozoa</taxon>
        <taxon>Arthropoda</taxon>
        <taxon>Hexapoda</taxon>
        <taxon>Insecta</taxon>
        <taxon>Pterygota</taxon>
        <taxon>Neoptera</taxon>
        <taxon>Endopterygota</taxon>
        <taxon>Hymenoptera</taxon>
        <taxon>Apocrita</taxon>
        <taxon>Aculeata</taxon>
        <taxon>Apoidea</taxon>
        <taxon>Anthophila</taxon>
        <taxon>Apidae</taxon>
        <taxon>Heterotrigona</taxon>
    </lineage>
</organism>
<dbReference type="EMBL" id="CAJDYZ010005275">
    <property type="protein sequence ID" value="CAD1472371.1"/>
    <property type="molecule type" value="Genomic_DNA"/>
</dbReference>
<reference evidence="2" key="1">
    <citation type="submission" date="2020-07" db="EMBL/GenBank/DDBJ databases">
        <authorList>
            <person name="Nazaruddin N."/>
        </authorList>
    </citation>
    <scope>NUCLEOTIDE SEQUENCE</scope>
</reference>
<feature type="compositionally biased region" description="Polar residues" evidence="1">
    <location>
        <begin position="20"/>
        <end position="35"/>
    </location>
</feature>
<feature type="region of interest" description="Disordered" evidence="1">
    <location>
        <begin position="10"/>
        <end position="49"/>
    </location>
</feature>
<sequence length="49" mass="5601">YKTCSCRPWPNEERDWLWSPSHTSSLTTPVGSGTRRTGEDGDQRLRPVP</sequence>
<evidence type="ECO:0000313" key="3">
    <source>
        <dbReference type="Proteomes" id="UP000752696"/>
    </source>
</evidence>
<evidence type="ECO:0000313" key="2">
    <source>
        <dbReference type="EMBL" id="CAD1472371.1"/>
    </source>
</evidence>
<accession>A0A6V7GZI7</accession>
<name>A0A6V7GZI7_9HYME</name>
<dbReference type="Proteomes" id="UP000752696">
    <property type="component" value="Unassembled WGS sequence"/>
</dbReference>
<proteinExistence type="predicted"/>
<keyword evidence="3" id="KW-1185">Reference proteome</keyword>
<comment type="caution">
    <text evidence="2">The sequence shown here is derived from an EMBL/GenBank/DDBJ whole genome shotgun (WGS) entry which is preliminary data.</text>
</comment>
<dbReference type="AlphaFoldDB" id="A0A6V7GZI7"/>
<feature type="non-terminal residue" evidence="2">
    <location>
        <position position="1"/>
    </location>
</feature>
<evidence type="ECO:0000256" key="1">
    <source>
        <dbReference type="SAM" id="MobiDB-lite"/>
    </source>
</evidence>
<protein>
    <submittedName>
        <fullName evidence="2">Uncharacterized protein</fullName>
    </submittedName>
</protein>